<evidence type="ECO:0000313" key="3">
    <source>
        <dbReference type="Proteomes" id="UP000215086"/>
    </source>
</evidence>
<dbReference type="EMBL" id="CP018477">
    <property type="protein sequence ID" value="ASV75380.1"/>
    <property type="molecule type" value="Genomic_DNA"/>
</dbReference>
<keyword evidence="3" id="KW-1185">Reference proteome</keyword>
<accession>A0A286RHF1</accession>
<name>A0A286RHF1_9BACT</name>
<reference evidence="2 3" key="1">
    <citation type="journal article" name="Front. Microbiol.">
        <title>Sugar Metabolism of the First Thermophilic Planctomycete Thermogutta terrifontis: Comparative Genomic and Transcriptomic Approaches.</title>
        <authorList>
            <person name="Elcheninov A.G."/>
            <person name="Menzel P."/>
            <person name="Gudbergsdottir S.R."/>
            <person name="Slesarev A.I."/>
            <person name="Kadnikov V.V."/>
            <person name="Krogh A."/>
            <person name="Bonch-Osmolovskaya E.A."/>
            <person name="Peng X."/>
            <person name="Kublanov I.V."/>
        </authorList>
    </citation>
    <scope>NUCLEOTIDE SEQUENCE [LARGE SCALE GENOMIC DNA]</scope>
    <source>
        <strain evidence="2 3">R1</strain>
    </source>
</reference>
<dbReference type="Proteomes" id="UP000215086">
    <property type="component" value="Chromosome"/>
</dbReference>
<evidence type="ECO:0000313" key="2">
    <source>
        <dbReference type="EMBL" id="ASV75380.1"/>
    </source>
</evidence>
<feature type="region of interest" description="Disordered" evidence="1">
    <location>
        <begin position="1"/>
        <end position="39"/>
    </location>
</feature>
<sequence>MFALSLSRKQKGTDLEKASVESGIHRGGTDLSGPNSMGD</sequence>
<feature type="compositionally biased region" description="Basic and acidic residues" evidence="1">
    <location>
        <begin position="11"/>
        <end position="28"/>
    </location>
</feature>
<dbReference type="KEGG" id="ttf:THTE_2778"/>
<gene>
    <name evidence="2" type="ORF">THTE_2778</name>
</gene>
<organism evidence="2 3">
    <name type="scientific">Thermogutta terrifontis</name>
    <dbReference type="NCBI Taxonomy" id="1331910"/>
    <lineage>
        <taxon>Bacteria</taxon>
        <taxon>Pseudomonadati</taxon>
        <taxon>Planctomycetota</taxon>
        <taxon>Planctomycetia</taxon>
        <taxon>Pirellulales</taxon>
        <taxon>Thermoguttaceae</taxon>
        <taxon>Thermogutta</taxon>
    </lineage>
</organism>
<evidence type="ECO:0000256" key="1">
    <source>
        <dbReference type="SAM" id="MobiDB-lite"/>
    </source>
</evidence>
<dbReference type="AlphaFoldDB" id="A0A286RHF1"/>
<proteinExistence type="predicted"/>
<protein>
    <submittedName>
        <fullName evidence="2">Uncharacterized protein</fullName>
    </submittedName>
</protein>